<protein>
    <submittedName>
        <fullName evidence="1">Uncharacterized protein</fullName>
    </submittedName>
</protein>
<evidence type="ECO:0000313" key="1">
    <source>
        <dbReference type="EMBL" id="GAH23470.1"/>
    </source>
</evidence>
<dbReference type="AlphaFoldDB" id="X1ET72"/>
<feature type="non-terminal residue" evidence="1">
    <location>
        <position position="1"/>
    </location>
</feature>
<proteinExistence type="predicted"/>
<feature type="non-terminal residue" evidence="1">
    <location>
        <position position="110"/>
    </location>
</feature>
<reference evidence="1" key="1">
    <citation type="journal article" date="2014" name="Front. Microbiol.">
        <title>High frequency of phylogenetically diverse reductive dehalogenase-homologous genes in deep subseafloor sedimentary metagenomes.</title>
        <authorList>
            <person name="Kawai M."/>
            <person name="Futagami T."/>
            <person name="Toyoda A."/>
            <person name="Takaki Y."/>
            <person name="Nishi S."/>
            <person name="Hori S."/>
            <person name="Arai W."/>
            <person name="Tsubouchi T."/>
            <person name="Morono Y."/>
            <person name="Uchiyama I."/>
            <person name="Ito T."/>
            <person name="Fujiyama A."/>
            <person name="Inagaki F."/>
            <person name="Takami H."/>
        </authorList>
    </citation>
    <scope>NUCLEOTIDE SEQUENCE</scope>
    <source>
        <strain evidence="1">Expedition CK06-06</strain>
    </source>
</reference>
<sequence length="110" mass="12040">NTTDGTVKAGAGTGVDWSSPAYIGDTSNNLTNIFLVNDNLMQGKEDNLWHYDSDGGTHPLMNDLRHNRSATNFKYVVEWQTAVYFSLVTGLGKISSYNSYSTVGPLQDAM</sequence>
<gene>
    <name evidence="1" type="ORF">S01H4_65185</name>
</gene>
<name>X1ET72_9ZZZZ</name>
<accession>X1ET72</accession>
<dbReference type="EMBL" id="BART01039793">
    <property type="protein sequence ID" value="GAH23470.1"/>
    <property type="molecule type" value="Genomic_DNA"/>
</dbReference>
<comment type="caution">
    <text evidence="1">The sequence shown here is derived from an EMBL/GenBank/DDBJ whole genome shotgun (WGS) entry which is preliminary data.</text>
</comment>
<organism evidence="1">
    <name type="scientific">marine sediment metagenome</name>
    <dbReference type="NCBI Taxonomy" id="412755"/>
    <lineage>
        <taxon>unclassified sequences</taxon>
        <taxon>metagenomes</taxon>
        <taxon>ecological metagenomes</taxon>
    </lineage>
</organism>